<dbReference type="InterPro" id="IPR051213">
    <property type="entry name" value="START_lipid_transfer"/>
</dbReference>
<reference evidence="6 7" key="1">
    <citation type="submission" date="2020-08" db="EMBL/GenBank/DDBJ databases">
        <authorList>
            <person name="Hejnol A."/>
        </authorList>
    </citation>
    <scope>NUCLEOTIDE SEQUENCE [LARGE SCALE GENOMIC DNA]</scope>
</reference>
<dbReference type="Gene3D" id="2.30.29.30">
    <property type="entry name" value="Pleckstrin-homology domain (PH domain)/Phosphotyrosine-binding domain (PTB)"/>
    <property type="match status" value="1"/>
</dbReference>
<dbReference type="Proteomes" id="UP000549394">
    <property type="component" value="Unassembled WGS sequence"/>
</dbReference>
<evidence type="ECO:0000313" key="6">
    <source>
        <dbReference type="EMBL" id="CAD5111456.1"/>
    </source>
</evidence>
<dbReference type="OrthoDB" id="14833at2759"/>
<dbReference type="AlphaFoldDB" id="A0A7I8V857"/>
<dbReference type="InterPro" id="IPR023393">
    <property type="entry name" value="START-like_dom_sf"/>
</dbReference>
<evidence type="ECO:0000259" key="5">
    <source>
        <dbReference type="PROSITE" id="PS50848"/>
    </source>
</evidence>
<dbReference type="InterPro" id="IPR002913">
    <property type="entry name" value="START_lipid-bd_dom"/>
</dbReference>
<dbReference type="SUPFAM" id="SSF55961">
    <property type="entry name" value="Bet v1-like"/>
    <property type="match status" value="1"/>
</dbReference>
<proteinExistence type="predicted"/>
<dbReference type="Gene3D" id="3.30.530.20">
    <property type="match status" value="1"/>
</dbReference>
<accession>A0A7I8V857</accession>
<evidence type="ECO:0000313" key="7">
    <source>
        <dbReference type="Proteomes" id="UP000549394"/>
    </source>
</evidence>
<dbReference type="CDD" id="cd13283">
    <property type="entry name" value="PH_GPBP"/>
    <property type="match status" value="1"/>
</dbReference>
<dbReference type="PANTHER" id="PTHR19308">
    <property type="entry name" value="PHOSPHATIDYLCHOLINE TRANSFER PROTEIN"/>
    <property type="match status" value="1"/>
</dbReference>
<comment type="caution">
    <text evidence="6">The sequence shown here is derived from an EMBL/GenBank/DDBJ whole genome shotgun (WGS) entry which is preliminary data.</text>
</comment>
<feature type="domain" description="START" evidence="5">
    <location>
        <begin position="398"/>
        <end position="599"/>
    </location>
</feature>
<evidence type="ECO:0000256" key="3">
    <source>
        <dbReference type="SAM" id="Coils"/>
    </source>
</evidence>
<protein>
    <submittedName>
        <fullName evidence="6">DgyrCDS767</fullName>
    </submittedName>
</protein>
<dbReference type="GO" id="GO:0008289">
    <property type="term" value="F:lipid binding"/>
    <property type="evidence" value="ECO:0007669"/>
    <property type="project" value="InterPro"/>
</dbReference>
<evidence type="ECO:0000259" key="4">
    <source>
        <dbReference type="PROSITE" id="PS50003"/>
    </source>
</evidence>
<dbReference type="PROSITE" id="PS50003">
    <property type="entry name" value="PH_DOMAIN"/>
    <property type="match status" value="1"/>
</dbReference>
<dbReference type="EMBL" id="CAJFCJ010000001">
    <property type="protein sequence ID" value="CAD5111456.1"/>
    <property type="molecule type" value="Genomic_DNA"/>
</dbReference>
<evidence type="ECO:0000256" key="2">
    <source>
        <dbReference type="ARBA" id="ARBA00022824"/>
    </source>
</evidence>
<comment type="subcellular location">
    <subcellularLocation>
        <location evidence="1">Endoplasmic reticulum</location>
    </subcellularLocation>
</comment>
<evidence type="ECO:0000256" key="1">
    <source>
        <dbReference type="ARBA" id="ARBA00004240"/>
    </source>
</evidence>
<dbReference type="Pfam" id="PF01852">
    <property type="entry name" value="START"/>
    <property type="match status" value="1"/>
</dbReference>
<name>A0A7I8V857_9ANNE</name>
<organism evidence="6 7">
    <name type="scientific">Dimorphilus gyrociliatus</name>
    <dbReference type="NCBI Taxonomy" id="2664684"/>
    <lineage>
        <taxon>Eukaryota</taxon>
        <taxon>Metazoa</taxon>
        <taxon>Spiralia</taxon>
        <taxon>Lophotrochozoa</taxon>
        <taxon>Annelida</taxon>
        <taxon>Polychaeta</taxon>
        <taxon>Polychaeta incertae sedis</taxon>
        <taxon>Dinophilidae</taxon>
        <taxon>Dimorphilus</taxon>
    </lineage>
</organism>
<keyword evidence="3" id="KW-0175">Coiled coil</keyword>
<gene>
    <name evidence="6" type="ORF">DGYR_LOCUS748</name>
</gene>
<dbReference type="SMART" id="SM00234">
    <property type="entry name" value="START"/>
    <property type="match status" value="1"/>
</dbReference>
<feature type="domain" description="PH" evidence="4">
    <location>
        <begin position="23"/>
        <end position="117"/>
    </location>
</feature>
<dbReference type="GO" id="GO:0035621">
    <property type="term" value="P:ER to Golgi ceramide transport"/>
    <property type="evidence" value="ECO:0007669"/>
    <property type="project" value="TreeGrafter"/>
</dbReference>
<sequence>MTDDKADVLSLTDDEENELEDELPIKQGVLSKWTNYIHGWQDRFIVLKSGTLSYYKSEHETKYGCRGAVSLAKAIITPHEYDECRVDVSVNDSVWYLRAENNLVRNEWIEDMVAHKKEINDADGSLRRHGSVLSLTSGTSMSNASTSSFKRGRGLRERLLEIETFRDILCRQVEGLQNYFDACASAVQHGVIEDLEDIGDPDENPQNNVVNGYSSETTSPFMPFSVSKSSKDIASILRQHGAHAIDFKGESNTFKATTAGIMSTLSHCIEIMNQREEAWRKRLDKEMEKRKKYQEAYKQELLREQQVPKTGLFSSPDYEEGPHSKLKEEEFYDAVEAALDTLDRDEEVRKQRIAIVPSEEKPLCSLPVTHELYPEIKRVVDEHIRHADLKGSELTSDWQLIAEEGEMKVYKRELEENGVVVDPIRAVHTVSGVTGHEMCHVFWDPSVRMEWETTLEDSKVVEWLSKDTLISFQLHKRMWPSSQRDSLFWTTIQHYHDTENDDGPEYWVVVNKTTEHVEDPKNSKWIRIRFNVSLICETVVKPPVDGKQLTRDNVSCKVQYAANINPGGWAPASVVRALSKREIPKFLRTFTKYVQEKTKNEPIML</sequence>
<keyword evidence="2" id="KW-0256">Endoplasmic reticulum</keyword>
<dbReference type="InterPro" id="IPR011993">
    <property type="entry name" value="PH-like_dom_sf"/>
</dbReference>
<dbReference type="SUPFAM" id="SSF50729">
    <property type="entry name" value="PH domain-like"/>
    <property type="match status" value="1"/>
</dbReference>
<dbReference type="Pfam" id="PF00169">
    <property type="entry name" value="PH"/>
    <property type="match status" value="1"/>
</dbReference>
<keyword evidence="7" id="KW-1185">Reference proteome</keyword>
<dbReference type="PANTHER" id="PTHR19308:SF53">
    <property type="entry name" value="CERAMIDE TRANSFER PROTEIN"/>
    <property type="match status" value="1"/>
</dbReference>
<feature type="coiled-coil region" evidence="3">
    <location>
        <begin position="269"/>
        <end position="303"/>
    </location>
</feature>
<dbReference type="InterPro" id="IPR001849">
    <property type="entry name" value="PH_domain"/>
</dbReference>
<dbReference type="GO" id="GO:0005783">
    <property type="term" value="C:endoplasmic reticulum"/>
    <property type="evidence" value="ECO:0007669"/>
    <property type="project" value="UniProtKB-SubCell"/>
</dbReference>
<dbReference type="PROSITE" id="PS50848">
    <property type="entry name" value="START"/>
    <property type="match status" value="1"/>
</dbReference>
<dbReference type="SMART" id="SM00233">
    <property type="entry name" value="PH"/>
    <property type="match status" value="1"/>
</dbReference>